<reference evidence="2 3" key="1">
    <citation type="journal article" date="2018" name="PLoS Genet.">
        <title>Population sequencing reveals clonal diversity and ancestral inbreeding in the grapevine cultivar Chardonnay.</title>
        <authorList>
            <person name="Roach M.J."/>
            <person name="Johnson D.L."/>
            <person name="Bohlmann J."/>
            <person name="van Vuuren H.J."/>
            <person name="Jones S.J."/>
            <person name="Pretorius I.S."/>
            <person name="Schmidt S.A."/>
            <person name="Borneman A.R."/>
        </authorList>
    </citation>
    <scope>NUCLEOTIDE SEQUENCE [LARGE SCALE GENOMIC DNA]</scope>
    <source>
        <strain evidence="3">cv. Chardonnay</strain>
        <tissue evidence="2">Leaf</tissue>
    </source>
</reference>
<feature type="domain" description="Reverse transcriptase Ty1/copia-type" evidence="1">
    <location>
        <begin position="36"/>
        <end position="142"/>
    </location>
</feature>
<evidence type="ECO:0000313" key="3">
    <source>
        <dbReference type="Proteomes" id="UP000288805"/>
    </source>
</evidence>
<dbReference type="Pfam" id="PF07727">
    <property type="entry name" value="RVT_2"/>
    <property type="match status" value="1"/>
</dbReference>
<proteinExistence type="predicted"/>
<name>A0A438FKR2_VITVI</name>
<organism evidence="2 3">
    <name type="scientific">Vitis vinifera</name>
    <name type="common">Grape</name>
    <dbReference type="NCBI Taxonomy" id="29760"/>
    <lineage>
        <taxon>Eukaryota</taxon>
        <taxon>Viridiplantae</taxon>
        <taxon>Streptophyta</taxon>
        <taxon>Embryophyta</taxon>
        <taxon>Tracheophyta</taxon>
        <taxon>Spermatophyta</taxon>
        <taxon>Magnoliopsida</taxon>
        <taxon>eudicotyledons</taxon>
        <taxon>Gunneridae</taxon>
        <taxon>Pentapetalae</taxon>
        <taxon>rosids</taxon>
        <taxon>Vitales</taxon>
        <taxon>Vitaceae</taxon>
        <taxon>Viteae</taxon>
        <taxon>Vitis</taxon>
    </lineage>
</organism>
<dbReference type="InterPro" id="IPR013103">
    <property type="entry name" value="RVT_2"/>
</dbReference>
<evidence type="ECO:0000313" key="2">
    <source>
        <dbReference type="EMBL" id="RVW60561.1"/>
    </source>
</evidence>
<accession>A0A438FKR2</accession>
<dbReference type="Proteomes" id="UP000288805">
    <property type="component" value="Unassembled WGS sequence"/>
</dbReference>
<evidence type="ECO:0000259" key="1">
    <source>
        <dbReference type="Pfam" id="PF07727"/>
    </source>
</evidence>
<comment type="caution">
    <text evidence="2">The sequence shown here is derived from an EMBL/GenBank/DDBJ whole genome shotgun (WGS) entry which is preliminary data.</text>
</comment>
<dbReference type="EMBL" id="QGNW01000852">
    <property type="protein sequence ID" value="RVW60561.1"/>
    <property type="molecule type" value="Genomic_DNA"/>
</dbReference>
<gene>
    <name evidence="2" type="primary">RE1_738</name>
    <name evidence="2" type="ORF">CK203_061466</name>
</gene>
<protein>
    <submittedName>
        <fullName evidence="2">Retrovirus-related Pol polyprotein from transposon RE1</fullName>
    </submittedName>
</protein>
<dbReference type="AlphaFoldDB" id="A0A438FKR2"/>
<sequence>MKITKVQLPRTIHEALNQSDWRKVVFYEMSALEKTSTWEIVDLPKDKNMVGCKWIFTIKHRANGSVERLKARLVAKGFTQAYGVDYQETFVAKLNVVRVLLSLAANMDWSLNQLDVKKAFLIGDLEEKVYMEIPPGFKGNNDS</sequence>